<dbReference type="InterPro" id="IPR042099">
    <property type="entry name" value="ANL_N_sf"/>
</dbReference>
<dbReference type="InterPro" id="IPR007534">
    <property type="entry name" value="LuxE"/>
</dbReference>
<evidence type="ECO:0000259" key="1">
    <source>
        <dbReference type="Pfam" id="PF04443"/>
    </source>
</evidence>
<organism evidence="2 3">
    <name type="scientific">Planobacterium oryzisoli</name>
    <dbReference type="NCBI Taxonomy" id="2771435"/>
    <lineage>
        <taxon>Bacteria</taxon>
        <taxon>Pseudomonadati</taxon>
        <taxon>Bacteroidota</taxon>
        <taxon>Flavobacteriia</taxon>
        <taxon>Flavobacteriales</taxon>
        <taxon>Weeksellaceae</taxon>
        <taxon>Chryseobacterium group</taxon>
        <taxon>Chryseobacterium</taxon>
    </lineage>
</organism>
<protein>
    <submittedName>
        <fullName evidence="2">Acyl transferase</fullName>
    </submittedName>
</protein>
<comment type="caution">
    <text evidence="2">The sequence shown here is derived from an EMBL/GenBank/DDBJ whole genome shotgun (WGS) entry which is preliminary data.</text>
</comment>
<dbReference type="Proteomes" id="UP000694480">
    <property type="component" value="Unassembled WGS sequence"/>
</dbReference>
<sequence length="331" mass="37971">MQRASLFTISSQEDFLKRSLETFHYQYKHVEVYRRFVDYLGKDPSGVKDLYSIPFLPIELFKNHRIWDSSKPFSPEILTFKSSGTTGMERSVHYVADPLLYQESIERSFVQFLGSPKERVVLGLLPSYQENGDSSLIYMVNHLMQESGRKQNGYYLYDHKALSHQLAALAERRIPVLLFGVSFALLDYLESEGDKSFLKHLDLTVLETGGMKGRKEEITKEVLLEELRQGFCTEKIYSEYSMTELLSQAYALEDNLYRTPPWMRVLIRQVEDPLRYVEEGRTGAINIIDLCNVHSCAFIATKDLGLLQGGGFKVLGRMDNSDVRGCSLLVV</sequence>
<keyword evidence="2" id="KW-0808">Transferase</keyword>
<keyword evidence="3" id="KW-1185">Reference proteome</keyword>
<evidence type="ECO:0000313" key="2">
    <source>
        <dbReference type="EMBL" id="MBF5027264.1"/>
    </source>
</evidence>
<accession>A0A931EBP2</accession>
<dbReference type="EMBL" id="JADKYY010000005">
    <property type="protein sequence ID" value="MBF5027264.1"/>
    <property type="molecule type" value="Genomic_DNA"/>
</dbReference>
<dbReference type="AlphaFoldDB" id="A0A931EBP2"/>
<gene>
    <name evidence="2" type="ORF">IC612_05575</name>
</gene>
<dbReference type="GO" id="GO:0016740">
    <property type="term" value="F:transferase activity"/>
    <property type="evidence" value="ECO:0007669"/>
    <property type="project" value="UniProtKB-KW"/>
</dbReference>
<dbReference type="Gene3D" id="3.40.50.12780">
    <property type="entry name" value="N-terminal domain of ligase-like"/>
    <property type="match status" value="1"/>
</dbReference>
<reference evidence="2" key="1">
    <citation type="submission" date="2020-11" db="EMBL/GenBank/DDBJ databases">
        <title>Genome seq and assembly of Planobacterium sp.</title>
        <authorList>
            <person name="Chhetri G."/>
        </authorList>
    </citation>
    <scope>NUCLEOTIDE SEQUENCE</scope>
    <source>
        <strain evidence="2">GCR5</strain>
    </source>
</reference>
<evidence type="ECO:0000313" key="3">
    <source>
        <dbReference type="Proteomes" id="UP000694480"/>
    </source>
</evidence>
<dbReference type="GO" id="GO:0047474">
    <property type="term" value="F:long-chain fatty acid--protein ligase activity"/>
    <property type="evidence" value="ECO:0007669"/>
    <property type="project" value="InterPro"/>
</dbReference>
<feature type="domain" description="Acyl-protein synthetase LuxE" evidence="1">
    <location>
        <begin position="173"/>
        <end position="328"/>
    </location>
</feature>
<dbReference type="Pfam" id="PF04443">
    <property type="entry name" value="LuxE"/>
    <property type="match status" value="1"/>
</dbReference>
<dbReference type="RefSeq" id="WP_194739194.1">
    <property type="nucleotide sequence ID" value="NZ_JADKYY010000005.1"/>
</dbReference>
<proteinExistence type="predicted"/>
<name>A0A931EBP2_9FLAO</name>
<dbReference type="GO" id="GO:0008218">
    <property type="term" value="P:bioluminescence"/>
    <property type="evidence" value="ECO:0007669"/>
    <property type="project" value="InterPro"/>
</dbReference>